<sequence>MRRPQSDALEIDGLTLAYGGTNVLEQATARFAAEITCVVGTNGAGKSTLLRALATLIRPGAGSIRYGEVDVWGSAAALRDYRAQVGWVPQEIDMPGSASVIQVLRYAAWLKELPRQAWPHAEERVLSITGLGELAGRPVGRLSGGQRRRVMLAAALISTPRIVLLDEPTVGLDSEHRTALYDALRLVAQESIVVLSTHLLEDLASIADVAIEAVGGGLRPIDAPNSDVDVADRAAFYLRRMSSPLTS</sequence>
<dbReference type="GO" id="GO:0016887">
    <property type="term" value="F:ATP hydrolysis activity"/>
    <property type="evidence" value="ECO:0007669"/>
    <property type="project" value="InterPro"/>
</dbReference>
<dbReference type="InterPro" id="IPR017871">
    <property type="entry name" value="ABC_transporter-like_CS"/>
</dbReference>
<accession>A0A4P6MU57</accession>
<evidence type="ECO:0000313" key="9">
    <source>
        <dbReference type="Proteomes" id="UP000290408"/>
    </source>
</evidence>
<dbReference type="RefSeq" id="WP_130628335.1">
    <property type="nucleotide sequence ID" value="NZ_CP036164.1"/>
</dbReference>
<dbReference type="AlphaFoldDB" id="A0A4P6MU57"/>
<dbReference type="Proteomes" id="UP000290408">
    <property type="component" value="Chromosome"/>
</dbReference>
<keyword evidence="3" id="KW-0813">Transport</keyword>
<evidence type="ECO:0000259" key="7">
    <source>
        <dbReference type="PROSITE" id="PS50893"/>
    </source>
</evidence>
<dbReference type="SMART" id="SM00382">
    <property type="entry name" value="AAA"/>
    <property type="match status" value="1"/>
</dbReference>
<dbReference type="PROSITE" id="PS50893">
    <property type="entry name" value="ABC_TRANSPORTER_2"/>
    <property type="match status" value="1"/>
</dbReference>
<feature type="domain" description="ABC transporter" evidence="7">
    <location>
        <begin position="9"/>
        <end position="240"/>
    </location>
</feature>
<evidence type="ECO:0000313" key="8">
    <source>
        <dbReference type="EMBL" id="QBF45090.1"/>
    </source>
</evidence>
<proteinExistence type="inferred from homology"/>
<dbReference type="KEGG" id="jli:EXU32_01690"/>
<dbReference type="InterPro" id="IPR027417">
    <property type="entry name" value="P-loop_NTPase"/>
</dbReference>
<dbReference type="SUPFAM" id="SSF52540">
    <property type="entry name" value="P-loop containing nucleoside triphosphate hydrolases"/>
    <property type="match status" value="1"/>
</dbReference>
<dbReference type="GO" id="GO:0005524">
    <property type="term" value="F:ATP binding"/>
    <property type="evidence" value="ECO:0007669"/>
    <property type="project" value="UniProtKB-KW"/>
</dbReference>
<evidence type="ECO:0000256" key="5">
    <source>
        <dbReference type="ARBA" id="ARBA00022840"/>
    </source>
</evidence>
<dbReference type="Gene3D" id="3.40.50.300">
    <property type="entry name" value="P-loop containing nucleotide triphosphate hydrolases"/>
    <property type="match status" value="1"/>
</dbReference>
<keyword evidence="5 8" id="KW-0067">ATP-binding</keyword>
<comment type="subcellular location">
    <subcellularLocation>
        <location evidence="1">Cell membrane</location>
        <topology evidence="1">Peripheral membrane protein</topology>
    </subcellularLocation>
</comment>
<keyword evidence="9" id="KW-1185">Reference proteome</keyword>
<evidence type="ECO:0000256" key="1">
    <source>
        <dbReference type="ARBA" id="ARBA00004202"/>
    </source>
</evidence>
<dbReference type="GO" id="GO:0005886">
    <property type="term" value="C:plasma membrane"/>
    <property type="evidence" value="ECO:0007669"/>
    <property type="project" value="UniProtKB-SubCell"/>
</dbReference>
<evidence type="ECO:0000256" key="3">
    <source>
        <dbReference type="ARBA" id="ARBA00022448"/>
    </source>
</evidence>
<dbReference type="InterPro" id="IPR050763">
    <property type="entry name" value="ABC_transporter_ATP-binding"/>
</dbReference>
<dbReference type="OrthoDB" id="9804819at2"/>
<gene>
    <name evidence="8" type="ORF">EXU32_01690</name>
</gene>
<dbReference type="EMBL" id="CP036164">
    <property type="protein sequence ID" value="QBF45090.1"/>
    <property type="molecule type" value="Genomic_DNA"/>
</dbReference>
<dbReference type="InterPro" id="IPR003439">
    <property type="entry name" value="ABC_transporter-like_ATP-bd"/>
</dbReference>
<dbReference type="PANTHER" id="PTHR42711:SF5">
    <property type="entry name" value="ABC TRANSPORTER ATP-BINDING PROTEIN NATA"/>
    <property type="match status" value="1"/>
</dbReference>
<dbReference type="PROSITE" id="PS00211">
    <property type="entry name" value="ABC_TRANSPORTER_1"/>
    <property type="match status" value="1"/>
</dbReference>
<dbReference type="PANTHER" id="PTHR42711">
    <property type="entry name" value="ABC TRANSPORTER ATP-BINDING PROTEIN"/>
    <property type="match status" value="1"/>
</dbReference>
<name>A0A4P6MU57_9MICO</name>
<dbReference type="Pfam" id="PF00005">
    <property type="entry name" value="ABC_tran"/>
    <property type="match status" value="1"/>
</dbReference>
<keyword evidence="6" id="KW-0046">Antibiotic resistance</keyword>
<evidence type="ECO:0000256" key="2">
    <source>
        <dbReference type="ARBA" id="ARBA00005417"/>
    </source>
</evidence>
<keyword evidence="4" id="KW-0547">Nucleotide-binding</keyword>
<reference evidence="8 9" key="1">
    <citation type="submission" date="2019-02" db="EMBL/GenBank/DDBJ databases">
        <title>Genomic data mining of an Antarctic deep-sea actinobacterium, Janibacterlimosus P3-3-X1.</title>
        <authorList>
            <person name="Liao L."/>
            <person name="Chen B."/>
        </authorList>
    </citation>
    <scope>NUCLEOTIDE SEQUENCE [LARGE SCALE GENOMIC DNA]</scope>
    <source>
        <strain evidence="8 9">P3-3-X1</strain>
    </source>
</reference>
<evidence type="ECO:0000256" key="4">
    <source>
        <dbReference type="ARBA" id="ARBA00022741"/>
    </source>
</evidence>
<dbReference type="InterPro" id="IPR003593">
    <property type="entry name" value="AAA+_ATPase"/>
</dbReference>
<dbReference type="GO" id="GO:0046677">
    <property type="term" value="P:response to antibiotic"/>
    <property type="evidence" value="ECO:0007669"/>
    <property type="project" value="UniProtKB-KW"/>
</dbReference>
<protein>
    <submittedName>
        <fullName evidence="8">ATP-binding cassette domain-containing protein</fullName>
    </submittedName>
</protein>
<comment type="similarity">
    <text evidence="2">Belongs to the ABC transporter superfamily.</text>
</comment>
<evidence type="ECO:0000256" key="6">
    <source>
        <dbReference type="ARBA" id="ARBA00023251"/>
    </source>
</evidence>
<organism evidence="8 9">
    <name type="scientific">Janibacter limosus</name>
    <dbReference type="NCBI Taxonomy" id="53458"/>
    <lineage>
        <taxon>Bacteria</taxon>
        <taxon>Bacillati</taxon>
        <taxon>Actinomycetota</taxon>
        <taxon>Actinomycetes</taxon>
        <taxon>Micrococcales</taxon>
        <taxon>Intrasporangiaceae</taxon>
        <taxon>Janibacter</taxon>
    </lineage>
</organism>